<reference evidence="1 2" key="1">
    <citation type="submission" date="2016-10" db="EMBL/GenBank/DDBJ databases">
        <authorList>
            <person name="de Groot N.N."/>
        </authorList>
    </citation>
    <scope>NUCLEOTIDE SEQUENCE [LARGE SCALE GENOMIC DNA]</scope>
    <source>
        <strain evidence="2">KMM 9023,NRIC 0796,JCM 17311,KCTC 23692</strain>
    </source>
</reference>
<dbReference type="Gene3D" id="3.90.1140.10">
    <property type="entry name" value="Cyclic phosphodiesterase"/>
    <property type="match status" value="1"/>
</dbReference>
<protein>
    <recommendedName>
        <fullName evidence="3">Phosphonate metabolism protein</fullName>
    </recommendedName>
</protein>
<accession>A0A1I6D4A8</accession>
<proteinExistence type="predicted"/>
<dbReference type="RefSeq" id="WP_245759549.1">
    <property type="nucleotide sequence ID" value="NZ_FOYI01000002.1"/>
</dbReference>
<evidence type="ECO:0008006" key="3">
    <source>
        <dbReference type="Google" id="ProtNLM"/>
    </source>
</evidence>
<dbReference type="AlphaFoldDB" id="A0A1I6D4A8"/>
<evidence type="ECO:0000313" key="1">
    <source>
        <dbReference type="EMBL" id="SFR00152.1"/>
    </source>
</evidence>
<dbReference type="EMBL" id="FOYI01000002">
    <property type="protein sequence ID" value="SFR00152.1"/>
    <property type="molecule type" value="Genomic_DNA"/>
</dbReference>
<dbReference type="Pfam" id="PF06299">
    <property type="entry name" value="DUF1045"/>
    <property type="match status" value="1"/>
</dbReference>
<dbReference type="InterPro" id="IPR009389">
    <property type="entry name" value="DUF1045"/>
</dbReference>
<evidence type="ECO:0000313" key="2">
    <source>
        <dbReference type="Proteomes" id="UP000199302"/>
    </source>
</evidence>
<dbReference type="Proteomes" id="UP000199302">
    <property type="component" value="Unassembled WGS sequence"/>
</dbReference>
<gene>
    <name evidence="1" type="ORF">SAMN04515673_10298</name>
</gene>
<dbReference type="STRING" id="871652.SAMN04515673_10298"/>
<name>A0A1I6D4A8_9RHOB</name>
<dbReference type="PIRSF" id="PIRSF033328">
    <property type="entry name" value="Phest_Mll4975"/>
    <property type="match status" value="1"/>
</dbReference>
<sequence length="236" mass="25541">MSRPADPPPLEGFRRYAVYALPEPGPLAAFGAGWLGWDIAAGRSVARPKIPGLPPFEVDPTARCRRYGFHATIKPPFALTGTAEALQAELAHLAENLGPVPAIPLELACLGRFVALVPTAPQPALQALAAEVVRGLDPHRAPMTEAEAARRTHPGLTLAQRDNLARWGYPHVMETFRFHLTLSDRLPARAAARLREALAPELAPLISSGFALRSLVLCGEDEDGMFHLLRRVPLRG</sequence>
<keyword evidence="2" id="KW-1185">Reference proteome</keyword>
<organism evidence="1 2">
    <name type="scientific">Poseidonocella sedimentorum</name>
    <dbReference type="NCBI Taxonomy" id="871652"/>
    <lineage>
        <taxon>Bacteria</taxon>
        <taxon>Pseudomonadati</taxon>
        <taxon>Pseudomonadota</taxon>
        <taxon>Alphaproteobacteria</taxon>
        <taxon>Rhodobacterales</taxon>
        <taxon>Roseobacteraceae</taxon>
        <taxon>Poseidonocella</taxon>
    </lineage>
</organism>